<dbReference type="VEuPathDB" id="PlasmoDB:PVPAM_130031300"/>
<protein>
    <submittedName>
        <fullName evidence="3">Uncharacterized protein</fullName>
    </submittedName>
</protein>
<feature type="region of interest" description="Disordered" evidence="1">
    <location>
        <begin position="318"/>
        <end position="337"/>
    </location>
</feature>
<proteinExistence type="predicted"/>
<feature type="compositionally biased region" description="Basic and acidic residues" evidence="1">
    <location>
        <begin position="320"/>
        <end position="331"/>
    </location>
</feature>
<sequence length="1869" mass="215557">MISSPFVLILLSLLPPQWRCHFRNSGKDQGKYLSPPVGKVRKNGSRVFSLLRRRGSRDAHPWGEDQSMSLCPLRRRNVYSPSERLNDRVRNPPRVNATHCGRPFPLKCASICRSFDKRGGNSTTKWGRYTTEKAQTMFISCKTGFNYSKRKRYGGTVTAAGNISTQFVDHGKGKLPSGGGEQERLQDSLEQTTNDVNLPGGTPPVGEPHSGSEMPRDRHTSEECIKNIIGNILKRSSIDSYTQNEDLFRMLKGINSLLSKLNVQGYGKEDEGGGVVDAHSLSTDELAAKSGEQQLIGMNNLKRGTLCKHNYLNESGNFHTTDKHHGSDEHSSASSSPTDVLTRRAFKTWVFPLNLMLIKSWVDEIVKYVCADDHAESEISKGSNIFVKSENVFQKRLFFHLVCFYTQIARWTGGRRRDVILYLYREDEEEAEKLYSHLKDIYTDESVSFFNYKNCIHNDKAAFIILLSYDEFFNLTLRVANKLEADLEGYLNGKGSCSSGCPNLFALFSQLIVSAPLGGAAERGEAQHTFKIFLDDFNVAYNYGQSAIEKNLYEHLFPAIDLRRGHVTFYLLSRTAFPTMWFKIWLEYVHKECYSVNLQKRKNVFILHKRFTLPLLDGQSTAQWTSSSSDGGGPKEIAQRDKATMTPSLYPLFDLATNKKRNFLTPQVEQHMSIFNKHRKEIIVEYLKKHNLYNVNKLKRKDKKIKRKFNIARRFLKKKKKNLPNLGISHYINFLMNRRKKGSIFFRKNVIDYGYVAEREFLQGGDKTQILTKGLSGWHRGGREGFLPQHCGDASAEGRTHTDGSSPGGKLLNSGKQMDSSRKVGSHNRHCARWKEQEERDEQMNAPFFLQSRGEARLPLGNDTSLPNEEKPFRYKSGDAQEGPSQSAACAATPLHPCIYYTFDKDAFEKFSKEVYAALPFLPERFRRKWRSVLKKYEQAICVSFSRKKYLLKGLFLVREKLSQVEKQLIGELLKNGLIKIILSCVDISSDGIGVNSVFVEDVQVYVKDKLPQYNRLLSLIDGLHGEVFPPSGGSSHLGSSHLGSSHLGSSHLGNRLLGKGSDWGEAPPGDDAYRLHFVKYFLYLNWKKLFRKYTLSNNDLFNLFSNCKNCFLIPRRYEDISILLNLQSGSYLNLSHLYKPVLRDFYFNLYNGSVSRGISFLLNGAGEWRINASPLFDDRVGSKPKGEKTYPFFLKRRRWSSEQLGELSPHNTIHMIMQTVEDVHKIYKYKETNEAILLHRFLGMSNETAYSASYFDFLYFYFLANRNFGRIKRRLINNVFEFYAVMRGEYEKEFVTSDREGKINDYLERVQRVKKYFQENHAHVYYDTFVKYNNIRREVRNKLRSMYRQKYSMLRETICEGNLSDVVLTTVDSQRCIILDVYKMMPSVGEEKKKKQKSDLYVCANSKGELYICDIFFFDSVLKDKKVSNLIRERNKGVNYVDCLFGPRDVVNYELLLKESHFPFDIYQEDCTGCAGGMDNDCLPTEEKQKRIFHQFVVNKIGVNEKAGRQKNHPNDGEEQISQANGEKTKVVDLEDLFQNWYSEDLYSRRRRLSLYWQKLASMKRQMRQQCARRLKTDMGRNPHRGCAEADHYNKQGGLNPLGGEKTPMTYEVNSVSDATTNWGTRKGHYPSAANKIMSAKIMGTLKKYKKKKNSGNRNNYTKEMNKVDRIFGNKRKTMLEECKNVLSFLQRLDLIDRLRNFLNPYVRNSLWFYLITLYINQQYERHPGKFLGQPELLITIFYICFCKGEGDYLGNYLASFQIESDALRHLVEDLFAYKQLLSCVQQRSQINVDIPLNLEGVQSVYDGLIKLREKKYTQMDHKVGAKLHQLSIILYASISCNFNEGVNQILLKFVRYVDDMRRVTRVM</sequence>
<dbReference type="VEuPathDB" id="PlasmoDB:PVW1_130022700"/>
<feature type="chain" id="PRO_5022245855" evidence="2">
    <location>
        <begin position="21"/>
        <end position="1869"/>
    </location>
</feature>
<dbReference type="VEuPathDB" id="PlasmoDB:PVP01_1315800"/>
<evidence type="ECO:0000256" key="1">
    <source>
        <dbReference type="SAM" id="MobiDB-lite"/>
    </source>
</evidence>
<evidence type="ECO:0000313" key="4">
    <source>
        <dbReference type="Proteomes" id="UP000220605"/>
    </source>
</evidence>
<keyword evidence="2" id="KW-0732">Signal</keyword>
<dbReference type="EMBL" id="LT635624">
    <property type="protein sequence ID" value="VUZ98219.1"/>
    <property type="molecule type" value="Genomic_DNA"/>
</dbReference>
<gene>
    <name evidence="3" type="ORF">PVP01_1315800</name>
</gene>
<feature type="compositionally biased region" description="Basic and acidic residues" evidence="1">
    <location>
        <begin position="868"/>
        <end position="879"/>
    </location>
</feature>
<reference evidence="4" key="1">
    <citation type="submission" date="2016-07" db="EMBL/GenBank/DDBJ databases">
        <authorList>
            <consortium name="Pathogen Informatics"/>
        </authorList>
    </citation>
    <scope>NUCLEOTIDE SEQUENCE [LARGE SCALE GENOMIC DNA]</scope>
</reference>
<evidence type="ECO:0000313" key="3">
    <source>
        <dbReference type="EMBL" id="VUZ98219.1"/>
    </source>
</evidence>
<name>A0A565A0J9_PLAVI</name>
<organism evidence="3 4">
    <name type="scientific">Plasmodium vivax</name>
    <name type="common">malaria parasite P. vivax</name>
    <dbReference type="NCBI Taxonomy" id="5855"/>
    <lineage>
        <taxon>Eukaryota</taxon>
        <taxon>Sar</taxon>
        <taxon>Alveolata</taxon>
        <taxon>Apicomplexa</taxon>
        <taxon>Aconoidasida</taxon>
        <taxon>Haemosporida</taxon>
        <taxon>Plasmodiidae</taxon>
        <taxon>Plasmodium</taxon>
        <taxon>Plasmodium (Plasmodium)</taxon>
    </lineage>
</organism>
<feature type="region of interest" description="Disordered" evidence="1">
    <location>
        <begin position="168"/>
        <end position="187"/>
    </location>
</feature>
<accession>A0A565A0J9</accession>
<dbReference type="OrthoDB" id="377448at2759"/>
<feature type="region of interest" description="Disordered" evidence="1">
    <location>
        <begin position="857"/>
        <end position="887"/>
    </location>
</feature>
<feature type="signal peptide" evidence="2">
    <location>
        <begin position="1"/>
        <end position="20"/>
    </location>
</feature>
<dbReference type="Proteomes" id="UP000220605">
    <property type="component" value="Chromosome 13"/>
</dbReference>
<feature type="region of interest" description="Disordered" evidence="1">
    <location>
        <begin position="791"/>
        <end position="843"/>
    </location>
</feature>
<evidence type="ECO:0000256" key="2">
    <source>
        <dbReference type="SAM" id="SignalP"/>
    </source>
</evidence>
<feature type="region of interest" description="Disordered" evidence="1">
    <location>
        <begin position="193"/>
        <end position="219"/>
    </location>
</feature>
<dbReference type="VEuPathDB" id="PlasmoDB:PVX_084845"/>